<keyword evidence="17" id="KW-1185">Reference proteome</keyword>
<dbReference type="PANTHER" id="PTHR43808:SF8">
    <property type="entry name" value="PEPTIDASE M20 DIMERISATION DOMAIN-CONTAINING PROTEIN"/>
    <property type="match status" value="1"/>
</dbReference>
<gene>
    <name evidence="16" type="ORF">EPH95_11690</name>
</gene>
<dbReference type="NCBIfam" id="TIGR01910">
    <property type="entry name" value="DapE-ArgE"/>
    <property type="match status" value="1"/>
</dbReference>
<dbReference type="PROSITE" id="PS00759">
    <property type="entry name" value="ARGE_DAPE_CPG2_2"/>
    <property type="match status" value="1"/>
</dbReference>
<comment type="catalytic activity">
    <reaction evidence="14">
        <text>N-succinyl-(2S,6S)-2,6-diaminopimelate + H2O = (2S,6S)-2,6-diaminopimelate + succinate</text>
        <dbReference type="Rhea" id="RHEA:22608"/>
        <dbReference type="ChEBI" id="CHEBI:15377"/>
        <dbReference type="ChEBI" id="CHEBI:30031"/>
        <dbReference type="ChEBI" id="CHEBI:57609"/>
        <dbReference type="ChEBI" id="CHEBI:58087"/>
        <dbReference type="EC" id="3.5.1.18"/>
    </reaction>
</comment>
<dbReference type="OrthoDB" id="9792335at2"/>
<keyword evidence="11" id="KW-0220">Diaminopimelate biosynthesis</keyword>
<dbReference type="SUPFAM" id="SSF53187">
    <property type="entry name" value="Zn-dependent exopeptidases"/>
    <property type="match status" value="1"/>
</dbReference>
<dbReference type="KEGG" id="sale:EPH95_11690"/>
<evidence type="ECO:0000256" key="14">
    <source>
        <dbReference type="ARBA" id="ARBA00051301"/>
    </source>
</evidence>
<reference evidence="17" key="1">
    <citation type="submission" date="2019-01" db="EMBL/GenBank/DDBJ databases">
        <title>Genomic analysis of Salicibibacter sp. NKC3-5.</title>
        <authorList>
            <person name="Oh Y.J."/>
        </authorList>
    </citation>
    <scope>NUCLEOTIDE SEQUENCE [LARGE SCALE GENOMIC DNA]</scope>
    <source>
        <strain evidence="17">NKC3-5</strain>
    </source>
</reference>
<keyword evidence="9" id="KW-0378">Hydrolase</keyword>
<evidence type="ECO:0000256" key="12">
    <source>
        <dbReference type="ARBA" id="ARBA00023154"/>
    </source>
</evidence>
<accession>A0A514LIT1</accession>
<dbReference type="PANTHER" id="PTHR43808">
    <property type="entry name" value="ACETYLORNITHINE DEACETYLASE"/>
    <property type="match status" value="1"/>
</dbReference>
<keyword evidence="12" id="KW-0457">Lysine biosynthesis</keyword>
<evidence type="ECO:0000256" key="8">
    <source>
        <dbReference type="ARBA" id="ARBA00022723"/>
    </source>
</evidence>
<keyword evidence="7" id="KW-0028">Amino-acid biosynthesis</keyword>
<dbReference type="PROSITE" id="PS00758">
    <property type="entry name" value="ARGE_DAPE_CPG2_1"/>
    <property type="match status" value="1"/>
</dbReference>
<dbReference type="UniPathway" id="UPA00034">
    <property type="reaction ID" value="UER00021"/>
</dbReference>
<evidence type="ECO:0000256" key="5">
    <source>
        <dbReference type="ARBA" id="ARBA00011921"/>
    </source>
</evidence>
<dbReference type="GO" id="GO:0009089">
    <property type="term" value="P:lysine biosynthetic process via diaminopimelate"/>
    <property type="evidence" value="ECO:0007669"/>
    <property type="project" value="UniProtKB-UniPathway"/>
</dbReference>
<dbReference type="InterPro" id="IPR001261">
    <property type="entry name" value="ArgE/DapE_CS"/>
</dbReference>
<dbReference type="InterPro" id="IPR002933">
    <property type="entry name" value="Peptidase_M20"/>
</dbReference>
<dbReference type="Pfam" id="PF07687">
    <property type="entry name" value="M20_dimer"/>
    <property type="match status" value="1"/>
</dbReference>
<dbReference type="AlphaFoldDB" id="A0A514LIT1"/>
<dbReference type="GO" id="GO:0019877">
    <property type="term" value="P:diaminopimelate biosynthetic process"/>
    <property type="evidence" value="ECO:0007669"/>
    <property type="project" value="UniProtKB-KW"/>
</dbReference>
<evidence type="ECO:0000256" key="4">
    <source>
        <dbReference type="ARBA" id="ARBA00006247"/>
    </source>
</evidence>
<comment type="cofactor">
    <cofactor evidence="1">
        <name>Co(2+)</name>
        <dbReference type="ChEBI" id="CHEBI:48828"/>
    </cofactor>
</comment>
<feature type="domain" description="Peptidase M20 dimerisation" evidence="15">
    <location>
        <begin position="175"/>
        <end position="281"/>
    </location>
</feature>
<keyword evidence="10" id="KW-0862">Zinc</keyword>
<dbReference type="InterPro" id="IPR036264">
    <property type="entry name" value="Bact_exopeptidase_dim_dom"/>
</dbReference>
<proteinExistence type="inferred from homology"/>
<dbReference type="Gene3D" id="3.30.70.360">
    <property type="match status" value="1"/>
</dbReference>
<dbReference type="Gene3D" id="3.40.630.10">
    <property type="entry name" value="Zn peptidases"/>
    <property type="match status" value="2"/>
</dbReference>
<evidence type="ECO:0000259" key="15">
    <source>
        <dbReference type="Pfam" id="PF07687"/>
    </source>
</evidence>
<evidence type="ECO:0000313" key="17">
    <source>
        <dbReference type="Proteomes" id="UP000319756"/>
    </source>
</evidence>
<evidence type="ECO:0000313" key="16">
    <source>
        <dbReference type="EMBL" id="QDI91753.1"/>
    </source>
</evidence>
<dbReference type="EC" id="3.5.1.18" evidence="5"/>
<dbReference type="Pfam" id="PF01546">
    <property type="entry name" value="Peptidase_M20"/>
    <property type="match status" value="1"/>
</dbReference>
<evidence type="ECO:0000256" key="11">
    <source>
        <dbReference type="ARBA" id="ARBA00022915"/>
    </source>
</evidence>
<evidence type="ECO:0000256" key="7">
    <source>
        <dbReference type="ARBA" id="ARBA00022605"/>
    </source>
</evidence>
<evidence type="ECO:0000256" key="2">
    <source>
        <dbReference type="ARBA" id="ARBA00001947"/>
    </source>
</evidence>
<dbReference type="Proteomes" id="UP000319756">
    <property type="component" value="Chromosome"/>
</dbReference>
<comment type="pathway">
    <text evidence="3">Amino-acid biosynthesis; L-lysine biosynthesis via DAP pathway; LL-2,6-diaminopimelate from (S)-tetrahydrodipicolinate (succinylase route): step 3/3.</text>
</comment>
<dbReference type="NCBIfam" id="NF006365">
    <property type="entry name" value="PRK08588.1"/>
    <property type="match status" value="1"/>
</dbReference>
<dbReference type="SUPFAM" id="SSF55031">
    <property type="entry name" value="Bacterial exopeptidase dimerisation domain"/>
    <property type="match status" value="1"/>
</dbReference>
<comment type="cofactor">
    <cofactor evidence="2">
        <name>Zn(2+)</name>
        <dbReference type="ChEBI" id="CHEBI:29105"/>
    </cofactor>
</comment>
<organism evidence="16 17">
    <name type="scientific">Salicibibacter halophilus</name>
    <dbReference type="NCBI Taxonomy" id="2502791"/>
    <lineage>
        <taxon>Bacteria</taxon>
        <taxon>Bacillati</taxon>
        <taxon>Bacillota</taxon>
        <taxon>Bacilli</taxon>
        <taxon>Bacillales</taxon>
        <taxon>Bacillaceae</taxon>
        <taxon>Salicibibacter</taxon>
    </lineage>
</organism>
<dbReference type="RefSeq" id="WP_142090194.1">
    <property type="nucleotide sequence ID" value="NZ_CP035485.1"/>
</dbReference>
<protein>
    <recommendedName>
        <fullName evidence="6">Probable succinyl-diaminopimelate desuccinylase</fullName>
        <ecNumber evidence="5">3.5.1.18</ecNumber>
    </recommendedName>
</protein>
<comment type="similarity">
    <text evidence="4">Belongs to the peptidase M20A family.</text>
</comment>
<dbReference type="GO" id="GO:0009014">
    <property type="term" value="F:succinyl-diaminopimelate desuccinylase activity"/>
    <property type="evidence" value="ECO:0007669"/>
    <property type="project" value="UniProtKB-EC"/>
</dbReference>
<dbReference type="CDD" id="cd08659">
    <property type="entry name" value="M20_ArgE_DapE-like"/>
    <property type="match status" value="1"/>
</dbReference>
<evidence type="ECO:0000256" key="1">
    <source>
        <dbReference type="ARBA" id="ARBA00001941"/>
    </source>
</evidence>
<evidence type="ECO:0000256" key="9">
    <source>
        <dbReference type="ARBA" id="ARBA00022801"/>
    </source>
</evidence>
<evidence type="ECO:0000256" key="13">
    <source>
        <dbReference type="ARBA" id="ARBA00023285"/>
    </source>
</evidence>
<dbReference type="InterPro" id="IPR011650">
    <property type="entry name" value="Peptidase_M20_dimer"/>
</dbReference>
<dbReference type="InterPro" id="IPR050072">
    <property type="entry name" value="Peptidase_M20A"/>
</dbReference>
<keyword evidence="8" id="KW-0479">Metal-binding</keyword>
<name>A0A514LIT1_9BACI</name>
<evidence type="ECO:0000256" key="3">
    <source>
        <dbReference type="ARBA" id="ARBA00005130"/>
    </source>
</evidence>
<dbReference type="EMBL" id="CP035485">
    <property type="protein sequence ID" value="QDI91753.1"/>
    <property type="molecule type" value="Genomic_DNA"/>
</dbReference>
<keyword evidence="13" id="KW-0170">Cobalt</keyword>
<evidence type="ECO:0000256" key="6">
    <source>
        <dbReference type="ARBA" id="ARBA00016853"/>
    </source>
</evidence>
<sequence length="385" mass="42202">MKQAQAIDWLKAILRTNTVNPPGNEERVAEQLEELFFEYGIQTERVPYADGRTNLIATLKGDGSTDKVLGLCGHMDVVPTGDRKWSYEPFAAEEKDGKIYARGACDMKSGLMACVMAMIQLKEAGIKLAGDVKLLATVGEEAGAVGAKQLVEEAYADDLDAMIIAEPTGSNIVVTHKGALWVAITCYGKTAHGSRPHKGVNALVHMNEIMNALLSERFQMPFSRDALLGEPTSSMNVISAGGNTNVVPDSCTLKLDIRSVPSQNHNDIVADIQNVIDEVKENLPDLQAEICVENDLPPMQTAPDHAFVDFLLDFYESETGERKTPRGMSGYTDGSQFMKNKEGFPIVIWSGIQGSTAHQPNEYVDIAEYLRTIDLFKAVTQKYLR</sequence>
<dbReference type="GO" id="GO:0046872">
    <property type="term" value="F:metal ion binding"/>
    <property type="evidence" value="ECO:0007669"/>
    <property type="project" value="UniProtKB-KW"/>
</dbReference>
<dbReference type="InterPro" id="IPR010182">
    <property type="entry name" value="ArgE/DapE"/>
</dbReference>
<evidence type="ECO:0000256" key="10">
    <source>
        <dbReference type="ARBA" id="ARBA00022833"/>
    </source>
</evidence>